<comment type="caution">
    <text evidence="4">The sequence shown here is derived from an EMBL/GenBank/DDBJ whole genome shotgun (WGS) entry which is preliminary data.</text>
</comment>
<proteinExistence type="predicted"/>
<sequence>MLKIKKSFLILTMSTLMLSMPAMGLGVNASADNKPVAKVTKSDVIDDKKPEAIDGGSNTGSASQKPTGPYNDNKNIDDNKQNSIATTVSDNAYVDDKKTDYHLINTDTPTVTPTWGDYTRVSDMSAPNSYSSIDSVNTGKVTFQTKWFFPLGFHVGPSEHGNYQGAVMANGSIYFVESAGTNTNKGAIVKLKMDALDSLGIDATSQQDLMAKVFNFFNRKSTYGEDNNKQLSDYIVKTNSYRTANNKLQPKANKLNKIVTAFNKKNKRILNIYANAKKKMVSKINAQMKANRKAAAKIRKQHPKTKKKKHLRAVKLSRLYKTYKALKASKNKPVSLSAKNRRAYAQVQRANRSYMAKDKKQLAALQKKINANNKKIDKITQDNELFKQYFQLSKLIEISPVTNIGHGQTLSYNPSNNHIYIAQDDELGVVGADFYNQVTEMDSDTMRPVHIYRFKLNNNDHYYAIHTLAFDNEGNAYFGIAGGPKNINGAYTLFHGTLSDSKIEFSPVRGLINWPASYNQQVTFNRVNNRLYLLSNDMIVSIPVDEVRNDDIKPQDVHYVTFNTNREFESLSFDENGYGYLMMLWRSELLKSNVPLD</sequence>
<evidence type="ECO:0000313" key="5">
    <source>
        <dbReference type="Proteomes" id="UP001522816"/>
    </source>
</evidence>
<gene>
    <name evidence="4" type="ORF">LNP10_02775</name>
</gene>
<evidence type="ECO:0000256" key="1">
    <source>
        <dbReference type="SAM" id="Coils"/>
    </source>
</evidence>
<protein>
    <recommendedName>
        <fullName evidence="6">Extracellular protein</fullName>
    </recommendedName>
</protein>
<feature type="coiled-coil region" evidence="1">
    <location>
        <begin position="355"/>
        <end position="382"/>
    </location>
</feature>
<evidence type="ECO:0000256" key="2">
    <source>
        <dbReference type="SAM" id="MobiDB-lite"/>
    </source>
</evidence>
<evidence type="ECO:0000256" key="3">
    <source>
        <dbReference type="SAM" id="SignalP"/>
    </source>
</evidence>
<dbReference type="EMBL" id="JAJIAR010000004">
    <property type="protein sequence ID" value="MCK8611424.1"/>
    <property type="molecule type" value="Genomic_DNA"/>
</dbReference>
<feature type="compositionally biased region" description="Basic and acidic residues" evidence="2">
    <location>
        <begin position="40"/>
        <end position="52"/>
    </location>
</feature>
<reference evidence="4 5" key="1">
    <citation type="submission" date="2021-11" db="EMBL/GenBank/DDBJ databases">
        <title>Comparative genomics of bee honey and flower isolates.</title>
        <authorList>
            <person name="Bechtner J.D."/>
            <person name="Gallus M.K."/>
            <person name="Ehrmann M."/>
        </authorList>
    </citation>
    <scope>NUCLEOTIDE SEQUENCE [LARGE SCALE GENOMIC DNA]</scope>
    <source>
        <strain evidence="4 5">7</strain>
    </source>
</reference>
<name>A0ABT0HYK7_9LACO</name>
<keyword evidence="3" id="KW-0732">Signal</keyword>
<dbReference type="SUPFAM" id="SSF63829">
    <property type="entry name" value="Calcium-dependent phosphotriesterase"/>
    <property type="match status" value="1"/>
</dbReference>
<evidence type="ECO:0008006" key="6">
    <source>
        <dbReference type="Google" id="ProtNLM"/>
    </source>
</evidence>
<dbReference type="Proteomes" id="UP001522816">
    <property type="component" value="Unassembled WGS sequence"/>
</dbReference>
<feature type="chain" id="PRO_5046348990" description="Extracellular protein" evidence="3">
    <location>
        <begin position="25"/>
        <end position="597"/>
    </location>
</feature>
<keyword evidence="5" id="KW-1185">Reference proteome</keyword>
<accession>A0ABT0HYK7</accession>
<evidence type="ECO:0000313" key="4">
    <source>
        <dbReference type="EMBL" id="MCK8611424.1"/>
    </source>
</evidence>
<dbReference type="RefSeq" id="WP_138727065.1">
    <property type="nucleotide sequence ID" value="NZ_JAJIAR010000004.1"/>
</dbReference>
<organism evidence="4 5">
    <name type="scientific">Apilactobacillus nanyangensis</name>
    <dbReference type="NCBI Taxonomy" id="2799579"/>
    <lineage>
        <taxon>Bacteria</taxon>
        <taxon>Bacillati</taxon>
        <taxon>Bacillota</taxon>
        <taxon>Bacilli</taxon>
        <taxon>Lactobacillales</taxon>
        <taxon>Lactobacillaceae</taxon>
        <taxon>Apilactobacillus</taxon>
    </lineage>
</organism>
<feature type="signal peptide" evidence="3">
    <location>
        <begin position="1"/>
        <end position="24"/>
    </location>
</feature>
<keyword evidence="1" id="KW-0175">Coiled coil</keyword>
<feature type="region of interest" description="Disordered" evidence="2">
    <location>
        <begin position="36"/>
        <end position="84"/>
    </location>
</feature>